<dbReference type="OrthoDB" id="629685at2"/>
<evidence type="ECO:0000313" key="7">
    <source>
        <dbReference type="EMBL" id="PKV75966.1"/>
    </source>
</evidence>
<dbReference type="AlphaFoldDB" id="A0A2N3V325"/>
<keyword evidence="8" id="KW-1185">Reference proteome</keyword>
<dbReference type="Gene3D" id="1.20.144.10">
    <property type="entry name" value="Phosphatidic acid phosphatase type 2/haloperoxidase"/>
    <property type="match status" value="1"/>
</dbReference>
<dbReference type="GO" id="GO:0016020">
    <property type="term" value="C:membrane"/>
    <property type="evidence" value="ECO:0007669"/>
    <property type="project" value="UniProtKB-SubCell"/>
</dbReference>
<dbReference type="RefSeq" id="WP_101443151.1">
    <property type="nucleotide sequence ID" value="NZ_PJMU01000001.1"/>
</dbReference>
<feature type="transmembrane region" description="Helical" evidence="5">
    <location>
        <begin position="277"/>
        <end position="298"/>
    </location>
</feature>
<evidence type="ECO:0000256" key="5">
    <source>
        <dbReference type="SAM" id="Phobius"/>
    </source>
</evidence>
<dbReference type="Pfam" id="PF14378">
    <property type="entry name" value="PAP2_3"/>
    <property type="match status" value="1"/>
</dbReference>
<dbReference type="CDD" id="cd03386">
    <property type="entry name" value="PAP2_Aur1_like"/>
    <property type="match status" value="1"/>
</dbReference>
<feature type="transmembrane region" description="Helical" evidence="5">
    <location>
        <begin position="252"/>
        <end position="271"/>
    </location>
</feature>
<evidence type="ECO:0000313" key="8">
    <source>
        <dbReference type="Proteomes" id="UP000233782"/>
    </source>
</evidence>
<name>A0A2N3V325_9BACT</name>
<feature type="transmembrane region" description="Helical" evidence="5">
    <location>
        <begin position="44"/>
        <end position="77"/>
    </location>
</feature>
<dbReference type="InterPro" id="IPR052185">
    <property type="entry name" value="IPC_Synthase-Related"/>
</dbReference>
<evidence type="ECO:0000256" key="1">
    <source>
        <dbReference type="ARBA" id="ARBA00004141"/>
    </source>
</evidence>
<evidence type="ECO:0000256" key="2">
    <source>
        <dbReference type="ARBA" id="ARBA00022692"/>
    </source>
</evidence>
<accession>A0A2N3V325</accession>
<comment type="caution">
    <text evidence="7">The sequence shown here is derived from an EMBL/GenBank/DDBJ whole genome shotgun (WGS) entry which is preliminary data.</text>
</comment>
<evidence type="ECO:0000259" key="6">
    <source>
        <dbReference type="Pfam" id="PF14378"/>
    </source>
</evidence>
<evidence type="ECO:0000256" key="3">
    <source>
        <dbReference type="ARBA" id="ARBA00022989"/>
    </source>
</evidence>
<protein>
    <submittedName>
        <fullName evidence="7">PAP2 superfamily protein</fullName>
    </submittedName>
</protein>
<reference evidence="7 8" key="1">
    <citation type="submission" date="2017-12" db="EMBL/GenBank/DDBJ databases">
        <title>Genomic Encyclopedia of Type Strains, Phase III (KMG-III): the genomes of soil and plant-associated and newly described type strains.</title>
        <authorList>
            <person name="Whitman W."/>
        </authorList>
    </citation>
    <scope>NUCLEOTIDE SEQUENCE [LARGE SCALE GENOMIC DNA]</scope>
    <source>
        <strain evidence="7 8">LP43</strain>
    </source>
</reference>
<keyword evidence="2 5" id="KW-0812">Transmembrane</keyword>
<sequence length="316" mass="35772">MSTTTAAAGEKKRVSRKEMLVLAALSVGYLLLSYLLVGFKTDQLVLIGLANVLYFATPVTRKFITGFSIFIVFWVLYDYMKAFPNYWFNAVHIEDLYHAEKAVFGIQSGDAVLTPNEWWQLHSHTFLDVLSGIFYLSWVPVPLAFAGFLFFWNRQQFVYFSLTFLLVNLLGFVVYYLYPAAPPWYVQLHGFEFIPKTPGNTAGLVRFDDFFGITVFHSLYAKGSNVFAAMPSLHSAYPLIVLYYALRNKLGLLAKGIFTLITFGIWFAAVYTSHHYVLDVLAGIVCATCGILLFNWLVRRNGTVSKAIGQFVTAIR</sequence>
<dbReference type="PANTHER" id="PTHR31310">
    <property type="match status" value="1"/>
</dbReference>
<gene>
    <name evidence="7" type="ORF">BD749_0914</name>
</gene>
<comment type="subcellular location">
    <subcellularLocation>
        <location evidence="1">Membrane</location>
        <topology evidence="1">Multi-pass membrane protein</topology>
    </subcellularLocation>
</comment>
<evidence type="ECO:0000256" key="4">
    <source>
        <dbReference type="ARBA" id="ARBA00023136"/>
    </source>
</evidence>
<feature type="domain" description="Inositolphosphotransferase Aur1/Ipt1" evidence="6">
    <location>
        <begin position="116"/>
        <end position="292"/>
    </location>
</feature>
<keyword evidence="4 5" id="KW-0472">Membrane</keyword>
<feature type="transmembrane region" description="Helical" evidence="5">
    <location>
        <begin position="226"/>
        <end position="245"/>
    </location>
</feature>
<proteinExistence type="predicted"/>
<organism evidence="7 8">
    <name type="scientific">Pontibacter ramchanderi</name>
    <dbReference type="NCBI Taxonomy" id="1179743"/>
    <lineage>
        <taxon>Bacteria</taxon>
        <taxon>Pseudomonadati</taxon>
        <taxon>Bacteroidota</taxon>
        <taxon>Cytophagia</taxon>
        <taxon>Cytophagales</taxon>
        <taxon>Hymenobacteraceae</taxon>
        <taxon>Pontibacter</taxon>
    </lineage>
</organism>
<dbReference type="PANTHER" id="PTHR31310:SF7">
    <property type="entry name" value="PA-PHOSPHATASE RELATED-FAMILY PROTEIN DDB_G0268928"/>
    <property type="match status" value="1"/>
</dbReference>
<feature type="transmembrane region" description="Helical" evidence="5">
    <location>
        <begin position="20"/>
        <end position="37"/>
    </location>
</feature>
<dbReference type="EMBL" id="PJMU01000001">
    <property type="protein sequence ID" value="PKV75966.1"/>
    <property type="molecule type" value="Genomic_DNA"/>
</dbReference>
<dbReference type="InterPro" id="IPR026841">
    <property type="entry name" value="Aur1/Ipt1"/>
</dbReference>
<dbReference type="Proteomes" id="UP000233782">
    <property type="component" value="Unassembled WGS sequence"/>
</dbReference>
<feature type="transmembrane region" description="Helical" evidence="5">
    <location>
        <begin position="157"/>
        <end position="178"/>
    </location>
</feature>
<feature type="transmembrane region" description="Helical" evidence="5">
    <location>
        <begin position="133"/>
        <end position="152"/>
    </location>
</feature>
<keyword evidence="3 5" id="KW-1133">Transmembrane helix</keyword>